<dbReference type="Proteomes" id="UP000243797">
    <property type="component" value="Unassembled WGS sequence"/>
</dbReference>
<proteinExistence type="predicted"/>
<dbReference type="EMBL" id="NKHZ01000025">
    <property type="protein sequence ID" value="PNS20145.1"/>
    <property type="molecule type" value="Genomic_DNA"/>
</dbReference>
<evidence type="ECO:0000313" key="2">
    <source>
        <dbReference type="Proteomes" id="UP000243797"/>
    </source>
</evidence>
<dbReference type="InParanoid" id="A0A2K1QYL7"/>
<dbReference type="Pfam" id="PF03659">
    <property type="entry name" value="Glyco_hydro_71"/>
    <property type="match status" value="1"/>
</dbReference>
<dbReference type="GO" id="GO:0051118">
    <property type="term" value="F:glucan endo-1,3-alpha-glucosidase activity"/>
    <property type="evidence" value="ECO:0007669"/>
    <property type="project" value="InterPro"/>
</dbReference>
<reference evidence="1 2" key="1">
    <citation type="submission" date="2017-06" db="EMBL/GenBank/DDBJ databases">
        <title>Draft genome sequence of a variant of Elsinoe murrayae.</title>
        <authorList>
            <person name="Cheng Q."/>
        </authorList>
    </citation>
    <scope>NUCLEOTIDE SEQUENCE [LARGE SCALE GENOMIC DNA]</scope>
    <source>
        <strain evidence="1 2">CQ-2017a</strain>
    </source>
</reference>
<dbReference type="Gene3D" id="3.20.20.80">
    <property type="entry name" value="Glycosidases"/>
    <property type="match status" value="1"/>
</dbReference>
<evidence type="ECO:0000313" key="1">
    <source>
        <dbReference type="EMBL" id="PNS20145.1"/>
    </source>
</evidence>
<gene>
    <name evidence="1" type="ORF">CAC42_5595</name>
</gene>
<organism evidence="1 2">
    <name type="scientific">Sphaceloma murrayae</name>
    <dbReference type="NCBI Taxonomy" id="2082308"/>
    <lineage>
        <taxon>Eukaryota</taxon>
        <taxon>Fungi</taxon>
        <taxon>Dikarya</taxon>
        <taxon>Ascomycota</taxon>
        <taxon>Pezizomycotina</taxon>
        <taxon>Dothideomycetes</taxon>
        <taxon>Dothideomycetidae</taxon>
        <taxon>Myriangiales</taxon>
        <taxon>Elsinoaceae</taxon>
        <taxon>Sphaceloma</taxon>
    </lineage>
</organism>
<accession>A0A2K1QYL7</accession>
<dbReference type="OrthoDB" id="3257981at2759"/>
<dbReference type="STRING" id="2082308.A0A2K1QYL7"/>
<comment type="caution">
    <text evidence="1">The sequence shown here is derived from an EMBL/GenBank/DDBJ whole genome shotgun (WGS) entry which is preliminary data.</text>
</comment>
<keyword evidence="2" id="KW-1185">Reference proteome</keyword>
<dbReference type="AlphaFoldDB" id="A0A2K1QYL7"/>
<name>A0A2K1QYL7_9PEZI</name>
<sequence>MASAKQMNLDGFALNWTPPDCQQPYLRWMPTQIDNAYKAAEEEGFVLTHSFDMSYSICDYFWNTTYMTSTLVRHATSPSSLKWNDKIVVTTFGGDTVPDKYDNGFFQDLKDKMNDLGHPIVLVPAFNQFSERAQAGDRSREAGGLLSAFPSIDGFFNWQAWPQTKQNLTTQVDDSFRSALTSAQKSGPYIMG</sequence>
<dbReference type="InterPro" id="IPR005197">
    <property type="entry name" value="Glyco_hydro_71"/>
</dbReference>
<protein>
    <submittedName>
        <fullName evidence="1">Glucan endo-1,3-alpha-glucosidase agn1</fullName>
    </submittedName>
</protein>